<dbReference type="EMBL" id="LAZR01000146">
    <property type="protein sequence ID" value="KKN86580.1"/>
    <property type="molecule type" value="Genomic_DNA"/>
</dbReference>
<proteinExistence type="predicted"/>
<comment type="caution">
    <text evidence="1">The sequence shown here is derived from an EMBL/GenBank/DDBJ whole genome shotgun (WGS) entry which is preliminary data.</text>
</comment>
<name>A0A0F9U022_9ZZZZ</name>
<accession>A0A0F9U022</accession>
<dbReference type="AlphaFoldDB" id="A0A0F9U022"/>
<protein>
    <submittedName>
        <fullName evidence="1">Uncharacterized protein</fullName>
    </submittedName>
</protein>
<sequence length="132" mass="15707">MTTTQTFWLDARAPKSPPDRGICCIVRAPRRIETFKSSGFKRNYQQRVTLMETETLVIKDVSNRGKHNCYTIRAHLHGIEKQIGYCDERCYRRRRGYVWTGNESNFEKHERSPDVISKEHMIAARTYLRKRR</sequence>
<organism evidence="1">
    <name type="scientific">marine sediment metagenome</name>
    <dbReference type="NCBI Taxonomy" id="412755"/>
    <lineage>
        <taxon>unclassified sequences</taxon>
        <taxon>metagenomes</taxon>
        <taxon>ecological metagenomes</taxon>
    </lineage>
</organism>
<reference evidence="1" key="1">
    <citation type="journal article" date="2015" name="Nature">
        <title>Complex archaea that bridge the gap between prokaryotes and eukaryotes.</title>
        <authorList>
            <person name="Spang A."/>
            <person name="Saw J.H."/>
            <person name="Jorgensen S.L."/>
            <person name="Zaremba-Niedzwiedzka K."/>
            <person name="Martijn J."/>
            <person name="Lind A.E."/>
            <person name="van Eijk R."/>
            <person name="Schleper C."/>
            <person name="Guy L."/>
            <person name="Ettema T.J."/>
        </authorList>
    </citation>
    <scope>NUCLEOTIDE SEQUENCE</scope>
</reference>
<gene>
    <name evidence="1" type="ORF">LCGC14_0267560</name>
</gene>
<evidence type="ECO:0000313" key="1">
    <source>
        <dbReference type="EMBL" id="KKN86580.1"/>
    </source>
</evidence>